<evidence type="ECO:0000256" key="6">
    <source>
        <dbReference type="ARBA" id="ARBA00023136"/>
    </source>
</evidence>
<keyword evidence="4 7" id="KW-0812">Transmembrane</keyword>
<dbReference type="InterPro" id="IPR010920">
    <property type="entry name" value="LSM_dom_sf"/>
</dbReference>
<dbReference type="eggNOG" id="COG3264">
    <property type="taxonomic scope" value="Bacteria"/>
</dbReference>
<feature type="domain" description="Mechanosensitive ion channel transmembrane helices 2/3" evidence="10">
    <location>
        <begin position="629"/>
        <end position="670"/>
    </location>
</feature>
<dbReference type="PANTHER" id="PTHR30347">
    <property type="entry name" value="POTASSIUM CHANNEL RELATED"/>
    <property type="match status" value="1"/>
</dbReference>
<sequence length="849" mass="93123">MAGTWSVPGMFSVPFRWHVPEEHSTTDYLIIFDHFTVIVPGYKVIMRIFPTLLSVFLLLFTGQFSANALAEPSQTEPAPQINAGHELAKMQVILDKIKGQVSGSTPDVTLSQLNEMAQELSENADTLAQSLQPQSQKIDAQLAVLGPPPAPGSGVKETADVTSKRRVLGEQKKTLDSQIKQATALKNGALVLSAQILNLRRDQLRTQLALNSGSILSATFWQPLYDSNPFDHEKFERFSQELLDTALLSWSPDARVGTVFWVLAAILVMVAGRRYMEEFLAWVSIHKLPEGRLRRSFLAMAIALTTLLAVVLSFNFIALAFTRSDAVENDVREYVSRLVQLSIICGLIAGLGRSFLSTRRPSWRLANISNGVANALKPFPTFIALVVFVFQAMESFNYTVGTSVSTTVFGNGLTALVIGLFAVMIVMRINRTRRRIQNDDTTVETRSTLAGIIELSLFLAGVAILVALLIGYVTFGRFLSYEVVWIGILLSSFYLLSQLAADSCEAIFSTANACGQRVQSTLDIDERYLHQIASLLSALLKSFLVLLLIFALLNGTISSISPTEMLQKAIAFWGGKGLEKLNIVPSQVVTALIPLVAGIYVLRAVRRWLDQDFLPKTEMDKGMQVSIITLFTNVGYVLVILLALSVMGVQWNKLAWIVSALSVGIGFGLQEIVKNFISGLILLTERPVKVGDLVGISGYEGDIRRINVRATEIQLSDKSTVIVPNSQLISQNVRNATMGNAQGVVTIPLVFPLDIDPVKVKEILLGVYQDNERILETPAPSVSFKDLSAQGISLSVTGNVATQRQISSVKSELLFEILVRLRHSDVPLSSPQTMVIEQKKESSIPGPTE</sequence>
<gene>
    <name evidence="11" type="ORF">GTPT_2791</name>
</gene>
<dbReference type="SUPFAM" id="SSF82689">
    <property type="entry name" value="Mechanosensitive channel protein MscS (YggB), C-terminal domain"/>
    <property type="match status" value="1"/>
</dbReference>
<feature type="transmembrane region" description="Helical" evidence="7">
    <location>
        <begin position="532"/>
        <end position="553"/>
    </location>
</feature>
<feature type="transmembrane region" description="Helical" evidence="7">
    <location>
        <begin position="376"/>
        <end position="393"/>
    </location>
</feature>
<feature type="domain" description="Mechanosensitive ion channel MscS" evidence="8">
    <location>
        <begin position="672"/>
        <end position="737"/>
    </location>
</feature>
<evidence type="ECO:0000259" key="9">
    <source>
        <dbReference type="Pfam" id="PF12607"/>
    </source>
</evidence>
<dbReference type="Gene3D" id="1.10.287.1260">
    <property type="match status" value="1"/>
</dbReference>
<dbReference type="InterPro" id="IPR006685">
    <property type="entry name" value="MscS_channel_2nd"/>
</dbReference>
<evidence type="ECO:0000256" key="7">
    <source>
        <dbReference type="SAM" id="Phobius"/>
    </source>
</evidence>
<dbReference type="InterPro" id="IPR023408">
    <property type="entry name" value="MscS_beta-dom_sf"/>
</dbReference>
<dbReference type="InterPro" id="IPR052702">
    <property type="entry name" value="MscS-like_channel"/>
</dbReference>
<dbReference type="Gene3D" id="2.30.30.60">
    <property type="match status" value="1"/>
</dbReference>
<evidence type="ECO:0000256" key="3">
    <source>
        <dbReference type="ARBA" id="ARBA00022475"/>
    </source>
</evidence>
<feature type="transmembrane region" description="Helical" evidence="7">
    <location>
        <begin position="408"/>
        <end position="427"/>
    </location>
</feature>
<comment type="caution">
    <text evidence="11">The sequence shown here is derived from an EMBL/GenBank/DDBJ whole genome shotgun (WGS) entry which is preliminary data.</text>
</comment>
<dbReference type="Gene3D" id="3.30.70.100">
    <property type="match status" value="1"/>
</dbReference>
<accession>A0A085JC63</accession>
<dbReference type="InterPro" id="IPR049142">
    <property type="entry name" value="MS_channel_1st"/>
</dbReference>
<evidence type="ECO:0000313" key="11">
    <source>
        <dbReference type="EMBL" id="KFD18059.1"/>
    </source>
</evidence>
<organism evidence="11 12">
    <name type="scientific">Tatumella ptyseos ATCC 33301</name>
    <dbReference type="NCBI Taxonomy" id="1005995"/>
    <lineage>
        <taxon>Bacteria</taxon>
        <taxon>Pseudomonadati</taxon>
        <taxon>Pseudomonadota</taxon>
        <taxon>Gammaproteobacteria</taxon>
        <taxon>Enterobacterales</taxon>
        <taxon>Erwiniaceae</taxon>
        <taxon>Tatumella</taxon>
    </lineage>
</organism>
<feature type="transmembrane region" description="Helical" evidence="7">
    <location>
        <begin position="448"/>
        <end position="472"/>
    </location>
</feature>
<dbReference type="GO" id="GO:0005886">
    <property type="term" value="C:plasma membrane"/>
    <property type="evidence" value="ECO:0007669"/>
    <property type="project" value="UniProtKB-SubCell"/>
</dbReference>
<feature type="transmembrane region" description="Helical" evidence="7">
    <location>
        <begin position="258"/>
        <end position="276"/>
    </location>
</feature>
<dbReference type="GO" id="GO:0008381">
    <property type="term" value="F:mechanosensitive monoatomic ion channel activity"/>
    <property type="evidence" value="ECO:0007669"/>
    <property type="project" value="UniProtKB-ARBA"/>
</dbReference>
<dbReference type="InterPro" id="IPR022249">
    <property type="entry name" value="DUF3772"/>
</dbReference>
<dbReference type="SUPFAM" id="SSF82861">
    <property type="entry name" value="Mechanosensitive channel protein MscS (YggB), transmembrane region"/>
    <property type="match status" value="1"/>
</dbReference>
<reference evidence="11 12" key="1">
    <citation type="submission" date="2014-05" db="EMBL/GenBank/DDBJ databases">
        <title>ATOL: Assembling a taxonomically balanced genome-scale reconstruction of the evolutionary history of the Enterobacteriaceae.</title>
        <authorList>
            <person name="Plunkett G.III."/>
            <person name="Neeno-Eckwall E.C."/>
            <person name="Glasner J.D."/>
            <person name="Perna N.T."/>
        </authorList>
    </citation>
    <scope>NUCLEOTIDE SEQUENCE [LARGE SCALE GENOMIC DNA]</scope>
    <source>
        <strain evidence="11 12">ATCC 33301</strain>
    </source>
</reference>
<feature type="transmembrane region" description="Helical" evidence="7">
    <location>
        <begin position="297"/>
        <end position="322"/>
    </location>
</feature>
<evidence type="ECO:0000256" key="5">
    <source>
        <dbReference type="ARBA" id="ARBA00022989"/>
    </source>
</evidence>
<feature type="domain" description="DUF3772" evidence="9">
    <location>
        <begin position="179"/>
        <end position="231"/>
    </location>
</feature>
<comment type="similarity">
    <text evidence="2">Belongs to the MscS (TC 1.A.23) family.</text>
</comment>
<evidence type="ECO:0000313" key="12">
    <source>
        <dbReference type="Proteomes" id="UP000028602"/>
    </source>
</evidence>
<feature type="transmembrane region" description="Helical" evidence="7">
    <location>
        <begin position="625"/>
        <end position="648"/>
    </location>
</feature>
<comment type="subcellular location">
    <subcellularLocation>
        <location evidence="1">Cell membrane</location>
        <topology evidence="1">Multi-pass membrane protein</topology>
    </subcellularLocation>
</comment>
<feature type="transmembrane region" description="Helical" evidence="7">
    <location>
        <begin position="44"/>
        <end position="62"/>
    </location>
</feature>
<dbReference type="AlphaFoldDB" id="A0A085JC63"/>
<name>A0A085JC63_9GAMM</name>
<keyword evidence="6 7" id="KW-0472">Membrane</keyword>
<keyword evidence="5 7" id="KW-1133">Transmembrane helix</keyword>
<feature type="transmembrane region" description="Helical" evidence="7">
    <location>
        <begin position="583"/>
        <end position="605"/>
    </location>
</feature>
<protein>
    <submittedName>
        <fullName evidence="11">Potassium efflux system protein/small-conductance mechanosensitive channel</fullName>
    </submittedName>
</protein>
<evidence type="ECO:0000256" key="4">
    <source>
        <dbReference type="ARBA" id="ARBA00022692"/>
    </source>
</evidence>
<dbReference type="EMBL" id="JMPR01000041">
    <property type="protein sequence ID" value="KFD18059.1"/>
    <property type="molecule type" value="Genomic_DNA"/>
</dbReference>
<feature type="transmembrane region" description="Helical" evidence="7">
    <location>
        <begin position="478"/>
        <end position="496"/>
    </location>
</feature>
<evidence type="ECO:0000256" key="2">
    <source>
        <dbReference type="ARBA" id="ARBA00008017"/>
    </source>
</evidence>
<evidence type="ECO:0000259" key="10">
    <source>
        <dbReference type="Pfam" id="PF21088"/>
    </source>
</evidence>
<dbReference type="PANTHER" id="PTHR30347:SF9">
    <property type="entry name" value="MINICONDUCTANCE MECHANOSENSITIVE CHANNEL MSCM"/>
    <property type="match status" value="1"/>
</dbReference>
<dbReference type="Pfam" id="PF21088">
    <property type="entry name" value="MS_channel_1st"/>
    <property type="match status" value="1"/>
</dbReference>
<keyword evidence="12" id="KW-1185">Reference proteome</keyword>
<dbReference type="Pfam" id="PF12607">
    <property type="entry name" value="DUF3772"/>
    <property type="match status" value="1"/>
</dbReference>
<evidence type="ECO:0000259" key="8">
    <source>
        <dbReference type="Pfam" id="PF00924"/>
    </source>
</evidence>
<keyword evidence="3" id="KW-1003">Cell membrane</keyword>
<proteinExistence type="inferred from homology"/>
<evidence type="ECO:0000256" key="1">
    <source>
        <dbReference type="ARBA" id="ARBA00004651"/>
    </source>
</evidence>
<dbReference type="Proteomes" id="UP000028602">
    <property type="component" value="Unassembled WGS sequence"/>
</dbReference>
<feature type="transmembrane region" description="Helical" evidence="7">
    <location>
        <begin position="208"/>
        <end position="225"/>
    </location>
</feature>
<feature type="transmembrane region" description="Helical" evidence="7">
    <location>
        <begin position="334"/>
        <end position="356"/>
    </location>
</feature>
<dbReference type="Pfam" id="PF00924">
    <property type="entry name" value="MS_channel_2nd"/>
    <property type="match status" value="1"/>
</dbReference>
<dbReference type="InterPro" id="IPR011066">
    <property type="entry name" value="MscS_channel_C_sf"/>
</dbReference>
<dbReference type="InterPro" id="IPR011014">
    <property type="entry name" value="MscS_channel_TM-2"/>
</dbReference>
<dbReference type="SUPFAM" id="SSF50182">
    <property type="entry name" value="Sm-like ribonucleoproteins"/>
    <property type="match status" value="1"/>
</dbReference>